<evidence type="ECO:0000313" key="1">
    <source>
        <dbReference type="EMBL" id="MFC7751194.1"/>
    </source>
</evidence>
<dbReference type="Gene3D" id="3.90.550.10">
    <property type="entry name" value="Spore Coat Polysaccharide Biosynthesis Protein SpsA, Chain A"/>
    <property type="match status" value="1"/>
</dbReference>
<protein>
    <recommendedName>
        <fullName evidence="3">Glycosyl transferase family 2</fullName>
    </recommendedName>
</protein>
<dbReference type="InterPro" id="IPR029044">
    <property type="entry name" value="Nucleotide-diphossugar_trans"/>
</dbReference>
<reference evidence="2" key="1">
    <citation type="journal article" date="2019" name="Int. J. Syst. Evol. Microbiol.">
        <title>The Global Catalogue of Microorganisms (GCM) 10K type strain sequencing project: providing services to taxonomists for standard genome sequencing and annotation.</title>
        <authorList>
            <consortium name="The Broad Institute Genomics Platform"/>
            <consortium name="The Broad Institute Genome Sequencing Center for Infectious Disease"/>
            <person name="Wu L."/>
            <person name="Ma J."/>
        </authorList>
    </citation>
    <scope>NUCLEOTIDE SEQUENCE [LARGE SCALE GENOMIC DNA]</scope>
    <source>
        <strain evidence="2">JCM 18657</strain>
    </source>
</reference>
<evidence type="ECO:0008006" key="3">
    <source>
        <dbReference type="Google" id="ProtNLM"/>
    </source>
</evidence>
<keyword evidence="2" id="KW-1185">Reference proteome</keyword>
<proteinExistence type="predicted"/>
<name>A0ABW2V8H8_9BACL</name>
<comment type="caution">
    <text evidence="1">The sequence shown here is derived from an EMBL/GenBank/DDBJ whole genome shotgun (WGS) entry which is preliminary data.</text>
</comment>
<dbReference type="EMBL" id="JBHTGQ010000039">
    <property type="protein sequence ID" value="MFC7751194.1"/>
    <property type="molecule type" value="Genomic_DNA"/>
</dbReference>
<accession>A0ABW2V8H8</accession>
<dbReference type="Proteomes" id="UP001596528">
    <property type="component" value="Unassembled WGS sequence"/>
</dbReference>
<dbReference type="RefSeq" id="WP_138789916.1">
    <property type="nucleotide sequence ID" value="NZ_JBHTGQ010000039.1"/>
</dbReference>
<dbReference type="CDD" id="cd00761">
    <property type="entry name" value="Glyco_tranf_GTA_type"/>
    <property type="match status" value="1"/>
</dbReference>
<gene>
    <name evidence="1" type="ORF">ACFQWB_14840</name>
</gene>
<organism evidence="1 2">
    <name type="scientific">Paenibacillus thermoaerophilus</name>
    <dbReference type="NCBI Taxonomy" id="1215385"/>
    <lineage>
        <taxon>Bacteria</taxon>
        <taxon>Bacillati</taxon>
        <taxon>Bacillota</taxon>
        <taxon>Bacilli</taxon>
        <taxon>Bacillales</taxon>
        <taxon>Paenibacillaceae</taxon>
        <taxon>Paenibacillus</taxon>
    </lineage>
</organism>
<evidence type="ECO:0000313" key="2">
    <source>
        <dbReference type="Proteomes" id="UP001596528"/>
    </source>
</evidence>
<sequence>MIIGLLGILASYGLAVLGVHLAYARTRRSRGDVAEPQVVFLTRNGQDQIEWYIRSLQWSSSLRGRPVAVTLLDEGSTDQTVAIASRLARRGMRIDVREWDGTGGGDPSSGVRNEICVDLRGSGELRPLPVW</sequence>